<dbReference type="PANTHER" id="PTHR42791">
    <property type="entry name" value="GNAT FAMILY ACETYLTRANSFERASE"/>
    <property type="match status" value="1"/>
</dbReference>
<organism evidence="1 2">
    <name type="scientific">Plectosphaerella cucumerina</name>
    <dbReference type="NCBI Taxonomy" id="40658"/>
    <lineage>
        <taxon>Eukaryota</taxon>
        <taxon>Fungi</taxon>
        <taxon>Dikarya</taxon>
        <taxon>Ascomycota</taxon>
        <taxon>Pezizomycotina</taxon>
        <taxon>Sordariomycetes</taxon>
        <taxon>Hypocreomycetidae</taxon>
        <taxon>Glomerellales</taxon>
        <taxon>Plectosphaerellaceae</taxon>
        <taxon>Plectosphaerella</taxon>
    </lineage>
</organism>
<accession>A0A8K0TD08</accession>
<evidence type="ECO:0000313" key="2">
    <source>
        <dbReference type="Proteomes" id="UP000813385"/>
    </source>
</evidence>
<dbReference type="EMBL" id="JAGPXD010000003">
    <property type="protein sequence ID" value="KAH7362359.1"/>
    <property type="molecule type" value="Genomic_DNA"/>
</dbReference>
<dbReference type="PANTHER" id="PTHR42791:SF4">
    <property type="entry name" value="ACETYLTRANSFERASE, GNAT FAMILY FAMILY (AFU_ORTHOLOGUE AFUA_4G09540)-RELATED"/>
    <property type="match status" value="1"/>
</dbReference>
<evidence type="ECO:0000313" key="1">
    <source>
        <dbReference type="EMBL" id="KAH7362359.1"/>
    </source>
</evidence>
<sequence length="215" mass="23988">MSQSLSITPFTSVDLPILADYLHTSKLLLAINRFLILDWPNEPAQRKRCTTAVQGSLDDPNSECLKAVDIAAGDIIGFAVLTRKHPLKDEDAPKQECSDFMNPRVFESVMQGAEDLGKSVQDLDRYDEKHLHVDCSSSHRRSGVASKLLDVFKDRCRAEGLPLCTQSEPAAFQFFLNQGFKDDGHCDFDLAQWADPNSGFGVFRLSGVKWVPEEI</sequence>
<name>A0A8K0TD08_9PEZI</name>
<dbReference type="InterPro" id="IPR052523">
    <property type="entry name" value="Trichothecene_AcTrans"/>
</dbReference>
<dbReference type="Gene3D" id="3.40.630.30">
    <property type="match status" value="1"/>
</dbReference>
<reference evidence="1" key="1">
    <citation type="journal article" date="2021" name="Nat. Commun.">
        <title>Genetic determinants of endophytism in the Arabidopsis root mycobiome.</title>
        <authorList>
            <person name="Mesny F."/>
            <person name="Miyauchi S."/>
            <person name="Thiergart T."/>
            <person name="Pickel B."/>
            <person name="Atanasova L."/>
            <person name="Karlsson M."/>
            <person name="Huettel B."/>
            <person name="Barry K.W."/>
            <person name="Haridas S."/>
            <person name="Chen C."/>
            <person name="Bauer D."/>
            <person name="Andreopoulos W."/>
            <person name="Pangilinan J."/>
            <person name="LaButti K."/>
            <person name="Riley R."/>
            <person name="Lipzen A."/>
            <person name="Clum A."/>
            <person name="Drula E."/>
            <person name="Henrissat B."/>
            <person name="Kohler A."/>
            <person name="Grigoriev I.V."/>
            <person name="Martin F.M."/>
            <person name="Hacquard S."/>
        </authorList>
    </citation>
    <scope>NUCLEOTIDE SEQUENCE</scope>
    <source>
        <strain evidence="1">MPI-CAGE-AT-0016</strain>
    </source>
</reference>
<proteinExistence type="predicted"/>
<protein>
    <recommendedName>
        <fullName evidence="3">N-acetyltransferase domain-containing protein</fullName>
    </recommendedName>
</protein>
<evidence type="ECO:0008006" key="3">
    <source>
        <dbReference type="Google" id="ProtNLM"/>
    </source>
</evidence>
<dbReference type="InterPro" id="IPR016181">
    <property type="entry name" value="Acyl_CoA_acyltransferase"/>
</dbReference>
<keyword evidence="2" id="KW-1185">Reference proteome</keyword>
<dbReference type="AlphaFoldDB" id="A0A8K0TD08"/>
<comment type="caution">
    <text evidence="1">The sequence shown here is derived from an EMBL/GenBank/DDBJ whole genome shotgun (WGS) entry which is preliminary data.</text>
</comment>
<dbReference type="OrthoDB" id="410198at2759"/>
<dbReference type="Proteomes" id="UP000813385">
    <property type="component" value="Unassembled WGS sequence"/>
</dbReference>
<gene>
    <name evidence="1" type="ORF">B0T11DRAFT_297792</name>
</gene>
<dbReference type="SUPFAM" id="SSF55729">
    <property type="entry name" value="Acyl-CoA N-acyltransferases (Nat)"/>
    <property type="match status" value="1"/>
</dbReference>